<accession>A0A258D145</accession>
<evidence type="ECO:0000313" key="3">
    <source>
        <dbReference type="Proteomes" id="UP000215616"/>
    </source>
</evidence>
<feature type="domain" description="PilZ" evidence="1">
    <location>
        <begin position="2"/>
        <end position="80"/>
    </location>
</feature>
<organism evidence="2 3">
    <name type="scientific">Caulobacter vibrioides</name>
    <name type="common">Caulobacter crescentus</name>
    <dbReference type="NCBI Taxonomy" id="155892"/>
    <lineage>
        <taxon>Bacteria</taxon>
        <taxon>Pseudomonadati</taxon>
        <taxon>Pseudomonadota</taxon>
        <taxon>Alphaproteobacteria</taxon>
        <taxon>Caulobacterales</taxon>
        <taxon>Caulobacteraceae</taxon>
        <taxon>Caulobacter</taxon>
    </lineage>
</organism>
<dbReference type="EMBL" id="NCDQ01000243">
    <property type="protein sequence ID" value="OYX01459.1"/>
    <property type="molecule type" value="Genomic_DNA"/>
</dbReference>
<dbReference type="AlphaFoldDB" id="A0A258D145"/>
<protein>
    <submittedName>
        <fullName evidence="2">Pilus assembly protein PilZ</fullName>
    </submittedName>
</protein>
<proteinExistence type="predicted"/>
<name>A0A258D145_CAUVI</name>
<dbReference type="Proteomes" id="UP000215616">
    <property type="component" value="Unassembled WGS sequence"/>
</dbReference>
<dbReference type="Gene3D" id="2.40.10.220">
    <property type="entry name" value="predicted glycosyltransferase like domains"/>
    <property type="match status" value="1"/>
</dbReference>
<dbReference type="GO" id="GO:0035438">
    <property type="term" value="F:cyclic-di-GMP binding"/>
    <property type="evidence" value="ECO:0007669"/>
    <property type="project" value="InterPro"/>
</dbReference>
<dbReference type="Pfam" id="PF07238">
    <property type="entry name" value="PilZ"/>
    <property type="match status" value="1"/>
</dbReference>
<sequence length="106" mass="11739">MERRRAPRQRTFLAGRLAYGDPAVTISCGIRNLSPAGARIELESPVLLTLSVRLLVPRDGVAHDATVIWRRGAQVGLALTGAHDLRDSVDEQIRTLQAIWKEMALR</sequence>
<evidence type="ECO:0000259" key="1">
    <source>
        <dbReference type="Pfam" id="PF07238"/>
    </source>
</evidence>
<dbReference type="InterPro" id="IPR009875">
    <property type="entry name" value="PilZ_domain"/>
</dbReference>
<dbReference type="SUPFAM" id="SSF141371">
    <property type="entry name" value="PilZ domain-like"/>
    <property type="match status" value="1"/>
</dbReference>
<evidence type="ECO:0000313" key="2">
    <source>
        <dbReference type="EMBL" id="OYX01459.1"/>
    </source>
</evidence>
<comment type="caution">
    <text evidence="2">The sequence shown here is derived from an EMBL/GenBank/DDBJ whole genome shotgun (WGS) entry which is preliminary data.</text>
</comment>
<reference evidence="2 3" key="1">
    <citation type="submission" date="2017-03" db="EMBL/GenBank/DDBJ databases">
        <title>Lifting the veil on microbial sulfur biogeochemistry in mining wastewaters.</title>
        <authorList>
            <person name="Kantor R.S."/>
            <person name="Colenbrander Nelson T."/>
            <person name="Marshall S."/>
            <person name="Bennett D."/>
            <person name="Apte S."/>
            <person name="Camacho D."/>
            <person name="Thomas B.C."/>
            <person name="Warren L.A."/>
            <person name="Banfield J.F."/>
        </authorList>
    </citation>
    <scope>NUCLEOTIDE SEQUENCE [LARGE SCALE GENOMIC DNA]</scope>
    <source>
        <strain evidence="2">32-67-7</strain>
    </source>
</reference>
<gene>
    <name evidence="2" type="ORF">B7Z12_14140</name>
</gene>